<sequence>MAGLLHSLSKGLQQTAHLMVGMPDYDNYLRHMAEKHPELPVMSREAFFRERQQARYGGGKGSPVRCC</sequence>
<dbReference type="OrthoDB" id="9814284at2"/>
<dbReference type="InterPro" id="IPR007423">
    <property type="entry name" value="Sel_put"/>
</dbReference>
<comment type="caution">
    <text evidence="1">The sequence shown here is derived from an EMBL/GenBank/DDBJ whole genome shotgun (WGS) entry which is preliminary data.</text>
</comment>
<dbReference type="Proteomes" id="UP000072660">
    <property type="component" value="Unassembled WGS sequence"/>
</dbReference>
<dbReference type="PANTHER" id="PTHR38453">
    <property type="entry name" value="CYTOPLASMIC PROTEIN-RELATED"/>
    <property type="match status" value="1"/>
</dbReference>
<keyword evidence="2" id="KW-1185">Reference proteome</keyword>
<evidence type="ECO:0000313" key="2">
    <source>
        <dbReference type="Proteomes" id="UP000072660"/>
    </source>
</evidence>
<evidence type="ECO:0000313" key="1">
    <source>
        <dbReference type="EMBL" id="KXU38536.1"/>
    </source>
</evidence>
<protein>
    <recommendedName>
        <fullName evidence="3">YbdD/YjiX family protein</fullName>
    </recommendedName>
</protein>
<evidence type="ECO:0008006" key="3">
    <source>
        <dbReference type="Google" id="ProtNLM"/>
    </source>
</evidence>
<gene>
    <name evidence="1" type="ORF">AXE65_01170</name>
</gene>
<dbReference type="AlphaFoldDB" id="A0A139SVA2"/>
<proteinExistence type="predicted"/>
<reference evidence="1 2" key="1">
    <citation type="submission" date="2016-02" db="EMBL/GenBank/DDBJ databases">
        <authorList>
            <person name="Wen L."/>
            <person name="He K."/>
            <person name="Yang H."/>
        </authorList>
    </citation>
    <scope>NUCLEOTIDE SEQUENCE [LARGE SCALE GENOMIC DNA]</scope>
    <source>
        <strain evidence="1 2">CV58</strain>
    </source>
</reference>
<dbReference type="PANTHER" id="PTHR38453:SF1">
    <property type="entry name" value="CYTOPLASMIC PROTEIN"/>
    <property type="match status" value="1"/>
</dbReference>
<name>A0A139SVA2_9GAMM</name>
<organism evidence="1 2">
    <name type="scientific">Ventosimonas gracilis</name>
    <dbReference type="NCBI Taxonomy" id="1680762"/>
    <lineage>
        <taxon>Bacteria</taxon>
        <taxon>Pseudomonadati</taxon>
        <taxon>Pseudomonadota</taxon>
        <taxon>Gammaproteobacteria</taxon>
        <taxon>Pseudomonadales</taxon>
        <taxon>Ventosimonadaceae</taxon>
        <taxon>Ventosimonas</taxon>
    </lineage>
</organism>
<dbReference type="Pfam" id="PF04328">
    <property type="entry name" value="Sel_put"/>
    <property type="match status" value="1"/>
</dbReference>
<dbReference type="RefSeq" id="WP_068389248.1">
    <property type="nucleotide sequence ID" value="NZ_LSZO01000124.1"/>
</dbReference>
<accession>A0A139SVA2</accession>
<dbReference type="EMBL" id="LSZO01000124">
    <property type="protein sequence ID" value="KXU38536.1"/>
    <property type="molecule type" value="Genomic_DNA"/>
</dbReference>